<protein>
    <recommendedName>
        <fullName evidence="4">Glycine reductase</fullName>
    </recommendedName>
</protein>
<reference evidence="2 3" key="1">
    <citation type="submission" date="2017-08" db="EMBL/GenBank/DDBJ databases">
        <title>Fine stratification of microbial communities through a metagenomic profile of the photic zone.</title>
        <authorList>
            <person name="Haro-Moreno J.M."/>
            <person name="Lopez-Perez M."/>
            <person name="De La Torre J."/>
            <person name="Picazo A."/>
            <person name="Camacho A."/>
            <person name="Rodriguez-Valera F."/>
        </authorList>
    </citation>
    <scope>NUCLEOTIDE SEQUENCE [LARGE SCALE GENOMIC DNA]</scope>
    <source>
        <strain evidence="2">MED-G24</strain>
    </source>
</reference>
<organism evidence="2 3">
    <name type="scientific">OM182 bacterium MED-G24</name>
    <dbReference type="NCBI Taxonomy" id="1986255"/>
    <lineage>
        <taxon>Bacteria</taxon>
        <taxon>Pseudomonadati</taxon>
        <taxon>Pseudomonadota</taxon>
        <taxon>Gammaproteobacteria</taxon>
        <taxon>OMG group</taxon>
        <taxon>OM182 clade</taxon>
    </lineage>
</organism>
<evidence type="ECO:0008006" key="4">
    <source>
        <dbReference type="Google" id="ProtNLM"/>
    </source>
</evidence>
<sequence length="120" mass="13442">MTARALEESGVATVVIGTAWDIVTHCGVPRFVYNDLPLGNPLGRPWDLNMQSQTLDAALSLLVDAKSPAVDTTRHAWSTDEQWKSTYMAVNDENRESLRERGEENRRQRMADKAAGLKRD</sequence>
<evidence type="ECO:0000313" key="3">
    <source>
        <dbReference type="Proteomes" id="UP000219327"/>
    </source>
</evidence>
<comment type="caution">
    <text evidence="2">The sequence shown here is derived from an EMBL/GenBank/DDBJ whole genome shotgun (WGS) entry which is preliminary data.</text>
</comment>
<dbReference type="Proteomes" id="UP000219327">
    <property type="component" value="Unassembled WGS sequence"/>
</dbReference>
<proteinExistence type="predicted"/>
<accession>A0A2A5WRM2</accession>
<evidence type="ECO:0000313" key="2">
    <source>
        <dbReference type="EMBL" id="PDH38877.1"/>
    </source>
</evidence>
<gene>
    <name evidence="2" type="ORF">CNE99_06680</name>
</gene>
<evidence type="ECO:0000256" key="1">
    <source>
        <dbReference type="SAM" id="MobiDB-lite"/>
    </source>
</evidence>
<dbReference type="EMBL" id="NTKD01000033">
    <property type="protein sequence ID" value="PDH38877.1"/>
    <property type="molecule type" value="Genomic_DNA"/>
</dbReference>
<dbReference type="AlphaFoldDB" id="A0A2A5WRM2"/>
<feature type="compositionally biased region" description="Basic and acidic residues" evidence="1">
    <location>
        <begin position="92"/>
        <end position="120"/>
    </location>
</feature>
<name>A0A2A5WRM2_9GAMM</name>
<feature type="region of interest" description="Disordered" evidence="1">
    <location>
        <begin position="88"/>
        <end position="120"/>
    </location>
</feature>